<protein>
    <submittedName>
        <fullName evidence="1">Uncharacterized protein</fullName>
    </submittedName>
</protein>
<accession>A0ABS3GNE1</accession>
<evidence type="ECO:0000313" key="2">
    <source>
        <dbReference type="Proteomes" id="UP000664349"/>
    </source>
</evidence>
<reference evidence="1 2" key="1">
    <citation type="submission" date="2021-03" db="EMBL/GenBank/DDBJ databases">
        <title>First Case of infection caused by Chromobacterium haemolyticum derived from water in China.</title>
        <authorList>
            <person name="Chen J."/>
            <person name="Liu C."/>
        </authorList>
    </citation>
    <scope>NUCLEOTIDE SEQUENCE [LARGE SCALE GENOMIC DNA]</scope>
    <source>
        <strain evidence="1 2">WJ-5</strain>
    </source>
</reference>
<keyword evidence="2" id="KW-1185">Reference proteome</keyword>
<gene>
    <name evidence="1" type="ORF">J1C50_13740</name>
</gene>
<comment type="caution">
    <text evidence="1">The sequence shown here is derived from an EMBL/GenBank/DDBJ whole genome shotgun (WGS) entry which is preliminary data.</text>
</comment>
<dbReference type="Proteomes" id="UP000664349">
    <property type="component" value="Unassembled WGS sequence"/>
</dbReference>
<sequence length="77" mass="8372">MKHGVWIGRVPESQKAAWAFMPFRGSFGLAHYWTRKDGVGIESACGMKAVETFAVGLLQANGADQCKLCAKRKGKGE</sequence>
<evidence type="ECO:0000313" key="1">
    <source>
        <dbReference type="EMBL" id="MBO0416571.1"/>
    </source>
</evidence>
<organism evidence="1 2">
    <name type="scientific">Chromobacterium haemolyticum</name>
    <dbReference type="NCBI Taxonomy" id="394935"/>
    <lineage>
        <taxon>Bacteria</taxon>
        <taxon>Pseudomonadati</taxon>
        <taxon>Pseudomonadota</taxon>
        <taxon>Betaproteobacteria</taxon>
        <taxon>Neisseriales</taxon>
        <taxon>Chromobacteriaceae</taxon>
        <taxon>Chromobacterium</taxon>
    </lineage>
</organism>
<dbReference type="EMBL" id="JAFLRD010000010">
    <property type="protein sequence ID" value="MBO0416571.1"/>
    <property type="molecule type" value="Genomic_DNA"/>
</dbReference>
<proteinExistence type="predicted"/>
<dbReference type="RefSeq" id="WP_200122830.1">
    <property type="nucleotide sequence ID" value="NZ_JAEILV010000009.1"/>
</dbReference>
<name>A0ABS3GNE1_9NEIS</name>